<dbReference type="EMBL" id="BTSY01000006">
    <property type="protein sequence ID" value="GMT34217.1"/>
    <property type="molecule type" value="Genomic_DNA"/>
</dbReference>
<sequence length="101" mass="11749">GMLANSFLLSTPATMLIVNIPNESFRSTISNDRKSVELFADSRRTWKTQLKLTLKREEEVISDVTFGKFIENGLLSMRIDSYFAIIFDERDKLRYSEDYDV</sequence>
<dbReference type="AlphaFoldDB" id="A0AAV5WT39"/>
<name>A0AAV5WT39_9BILA</name>
<reference evidence="1" key="1">
    <citation type="submission" date="2023-10" db="EMBL/GenBank/DDBJ databases">
        <title>Genome assembly of Pristionchus species.</title>
        <authorList>
            <person name="Yoshida K."/>
            <person name="Sommer R.J."/>
        </authorList>
    </citation>
    <scope>NUCLEOTIDE SEQUENCE</scope>
    <source>
        <strain evidence="1">RS5133</strain>
    </source>
</reference>
<comment type="caution">
    <text evidence="1">The sequence shown here is derived from an EMBL/GenBank/DDBJ whole genome shotgun (WGS) entry which is preliminary data.</text>
</comment>
<evidence type="ECO:0000313" key="2">
    <source>
        <dbReference type="Proteomes" id="UP001432322"/>
    </source>
</evidence>
<organism evidence="1 2">
    <name type="scientific">Pristionchus fissidentatus</name>
    <dbReference type="NCBI Taxonomy" id="1538716"/>
    <lineage>
        <taxon>Eukaryota</taxon>
        <taxon>Metazoa</taxon>
        <taxon>Ecdysozoa</taxon>
        <taxon>Nematoda</taxon>
        <taxon>Chromadorea</taxon>
        <taxon>Rhabditida</taxon>
        <taxon>Rhabditina</taxon>
        <taxon>Diplogasteromorpha</taxon>
        <taxon>Diplogasteroidea</taxon>
        <taxon>Neodiplogasteridae</taxon>
        <taxon>Pristionchus</taxon>
    </lineage>
</organism>
<protein>
    <submittedName>
        <fullName evidence="1">Uncharacterized protein</fullName>
    </submittedName>
</protein>
<feature type="non-terminal residue" evidence="1">
    <location>
        <position position="101"/>
    </location>
</feature>
<gene>
    <name evidence="1" type="ORF">PFISCL1PPCAC_25514</name>
</gene>
<feature type="non-terminal residue" evidence="1">
    <location>
        <position position="1"/>
    </location>
</feature>
<keyword evidence="2" id="KW-1185">Reference proteome</keyword>
<proteinExistence type="predicted"/>
<evidence type="ECO:0000313" key="1">
    <source>
        <dbReference type="EMBL" id="GMT34217.1"/>
    </source>
</evidence>
<dbReference type="Proteomes" id="UP001432322">
    <property type="component" value="Unassembled WGS sequence"/>
</dbReference>
<accession>A0AAV5WT39</accession>